<evidence type="ECO:0000259" key="3">
    <source>
        <dbReference type="Pfam" id="PF00890"/>
    </source>
</evidence>
<protein>
    <recommendedName>
        <fullName evidence="3">FAD-dependent oxidoreductase 2 FAD-binding domain-containing protein</fullName>
    </recommendedName>
</protein>
<evidence type="ECO:0000313" key="4">
    <source>
        <dbReference type="EMBL" id="GAI36686.1"/>
    </source>
</evidence>
<dbReference type="InterPro" id="IPR036188">
    <property type="entry name" value="FAD/NAD-bd_sf"/>
</dbReference>
<proteinExistence type="predicted"/>
<keyword evidence="1" id="KW-0285">Flavoprotein</keyword>
<name>X1P2L8_9ZZZZ</name>
<reference evidence="4" key="1">
    <citation type="journal article" date="2014" name="Front. Microbiol.">
        <title>High frequency of phylogenetically diverse reductive dehalogenase-homologous genes in deep subseafloor sedimentary metagenomes.</title>
        <authorList>
            <person name="Kawai M."/>
            <person name="Futagami T."/>
            <person name="Toyoda A."/>
            <person name="Takaki Y."/>
            <person name="Nishi S."/>
            <person name="Hori S."/>
            <person name="Arai W."/>
            <person name="Tsubouchi T."/>
            <person name="Morono Y."/>
            <person name="Uchiyama I."/>
            <person name="Ito T."/>
            <person name="Fujiyama A."/>
            <person name="Inagaki F."/>
            <person name="Takami H."/>
        </authorList>
    </citation>
    <scope>NUCLEOTIDE SEQUENCE</scope>
    <source>
        <strain evidence="4">Expedition CK06-06</strain>
    </source>
</reference>
<dbReference type="AlphaFoldDB" id="X1P2L8"/>
<dbReference type="GO" id="GO:0050660">
    <property type="term" value="F:flavin adenine dinucleotide binding"/>
    <property type="evidence" value="ECO:0007669"/>
    <property type="project" value="TreeGrafter"/>
</dbReference>
<dbReference type="GO" id="GO:0000104">
    <property type="term" value="F:succinate dehydrogenase activity"/>
    <property type="evidence" value="ECO:0007669"/>
    <property type="project" value="TreeGrafter"/>
</dbReference>
<dbReference type="InterPro" id="IPR003953">
    <property type="entry name" value="FAD-dep_OxRdtase_2_FAD-bd"/>
</dbReference>
<feature type="domain" description="FAD-dependent oxidoreductase 2 FAD-binding" evidence="3">
    <location>
        <begin position="14"/>
        <end position="210"/>
    </location>
</feature>
<dbReference type="PANTHER" id="PTHR11632">
    <property type="entry name" value="SUCCINATE DEHYDROGENASE 2 FLAVOPROTEIN SUBUNIT"/>
    <property type="match status" value="1"/>
</dbReference>
<sequence length="218" mass="23789">MAIGNIADKVIEADVLVIGGGIAGSFASIKASEENVRVVTWEKAVVQRSGGASGGPQQWHGLPERTSTQEEMMETLTKGRAFAGGGGAGLQVDKLEGLRDKNFNAVLARDAWDRIYDLESWGVNMRWDDGEYNLLPDPATGKRTELRYHGTGLKKKLSEQIVKSRVELFERTMAIDLLTQNGAVVGATGFNIRTGEFIVCKAKAVVMATGWPTRTHYY</sequence>
<dbReference type="PANTHER" id="PTHR11632:SF73">
    <property type="entry name" value="BLR3196 PROTEIN"/>
    <property type="match status" value="1"/>
</dbReference>
<dbReference type="Gene3D" id="3.50.50.60">
    <property type="entry name" value="FAD/NAD(P)-binding domain"/>
    <property type="match status" value="1"/>
</dbReference>
<feature type="non-terminal residue" evidence="4">
    <location>
        <position position="218"/>
    </location>
</feature>
<dbReference type="GO" id="GO:0005886">
    <property type="term" value="C:plasma membrane"/>
    <property type="evidence" value="ECO:0007669"/>
    <property type="project" value="TreeGrafter"/>
</dbReference>
<dbReference type="Pfam" id="PF00890">
    <property type="entry name" value="FAD_binding_2"/>
    <property type="match status" value="1"/>
</dbReference>
<dbReference type="GO" id="GO:0009055">
    <property type="term" value="F:electron transfer activity"/>
    <property type="evidence" value="ECO:0007669"/>
    <property type="project" value="TreeGrafter"/>
</dbReference>
<evidence type="ECO:0000256" key="2">
    <source>
        <dbReference type="ARBA" id="ARBA00023002"/>
    </source>
</evidence>
<dbReference type="EMBL" id="BARV01030027">
    <property type="protein sequence ID" value="GAI36686.1"/>
    <property type="molecule type" value="Genomic_DNA"/>
</dbReference>
<keyword evidence="2" id="KW-0560">Oxidoreductase</keyword>
<comment type="caution">
    <text evidence="4">The sequence shown here is derived from an EMBL/GenBank/DDBJ whole genome shotgun (WGS) entry which is preliminary data.</text>
</comment>
<accession>X1P2L8</accession>
<organism evidence="4">
    <name type="scientific">marine sediment metagenome</name>
    <dbReference type="NCBI Taxonomy" id="412755"/>
    <lineage>
        <taxon>unclassified sequences</taxon>
        <taxon>metagenomes</taxon>
        <taxon>ecological metagenomes</taxon>
    </lineage>
</organism>
<dbReference type="InterPro" id="IPR030664">
    <property type="entry name" value="SdhA/FrdA/AprA"/>
</dbReference>
<dbReference type="SUPFAM" id="SSF51905">
    <property type="entry name" value="FAD/NAD(P)-binding domain"/>
    <property type="match status" value="1"/>
</dbReference>
<gene>
    <name evidence="4" type="ORF">S06H3_47764</name>
</gene>
<evidence type="ECO:0000256" key="1">
    <source>
        <dbReference type="ARBA" id="ARBA00022630"/>
    </source>
</evidence>
<dbReference type="GO" id="GO:0009061">
    <property type="term" value="P:anaerobic respiration"/>
    <property type="evidence" value="ECO:0007669"/>
    <property type="project" value="TreeGrafter"/>
</dbReference>